<protein>
    <submittedName>
        <fullName evidence="1">Uncharacterized protein</fullName>
    </submittedName>
</protein>
<dbReference type="AlphaFoldDB" id="A0A371HUH0"/>
<organism evidence="1 2">
    <name type="scientific">Mucuna pruriens</name>
    <name type="common">Velvet bean</name>
    <name type="synonym">Dolichos pruriens</name>
    <dbReference type="NCBI Taxonomy" id="157652"/>
    <lineage>
        <taxon>Eukaryota</taxon>
        <taxon>Viridiplantae</taxon>
        <taxon>Streptophyta</taxon>
        <taxon>Embryophyta</taxon>
        <taxon>Tracheophyta</taxon>
        <taxon>Spermatophyta</taxon>
        <taxon>Magnoliopsida</taxon>
        <taxon>eudicotyledons</taxon>
        <taxon>Gunneridae</taxon>
        <taxon>Pentapetalae</taxon>
        <taxon>rosids</taxon>
        <taxon>fabids</taxon>
        <taxon>Fabales</taxon>
        <taxon>Fabaceae</taxon>
        <taxon>Papilionoideae</taxon>
        <taxon>50 kb inversion clade</taxon>
        <taxon>NPAAA clade</taxon>
        <taxon>indigoferoid/millettioid clade</taxon>
        <taxon>Phaseoleae</taxon>
        <taxon>Mucuna</taxon>
    </lineage>
</organism>
<dbReference type="Proteomes" id="UP000257109">
    <property type="component" value="Unassembled WGS sequence"/>
</dbReference>
<comment type="caution">
    <text evidence="1">The sequence shown here is derived from an EMBL/GenBank/DDBJ whole genome shotgun (WGS) entry which is preliminary data.</text>
</comment>
<keyword evidence="2" id="KW-1185">Reference proteome</keyword>
<accession>A0A371HUH0</accession>
<sequence>MKRAFLTFSDPRLETLEDKSAGVCRSLKRSQEDNLDHQVEKDELTSGLADSGLREAEIQNQLHQLQGCVASLEVEIAKSKLHNEHLRSKDTKGWQSLKTAAIGQQAEAAIQGLREKADKYLEMAGHAEIRTQEALEETKFWKERFVKLA</sequence>
<feature type="non-terminal residue" evidence="1">
    <location>
        <position position="1"/>
    </location>
</feature>
<dbReference type="EMBL" id="QJKJ01001689">
    <property type="protein sequence ID" value="RDY06428.1"/>
    <property type="molecule type" value="Genomic_DNA"/>
</dbReference>
<reference evidence="1" key="1">
    <citation type="submission" date="2018-05" db="EMBL/GenBank/DDBJ databases">
        <title>Draft genome of Mucuna pruriens seed.</title>
        <authorList>
            <person name="Nnadi N.E."/>
            <person name="Vos R."/>
            <person name="Hasami M.H."/>
            <person name="Devisetty U.K."/>
            <person name="Aguiy J.C."/>
        </authorList>
    </citation>
    <scope>NUCLEOTIDE SEQUENCE [LARGE SCALE GENOMIC DNA]</scope>
    <source>
        <strain evidence="1">JCA_2017</strain>
    </source>
</reference>
<evidence type="ECO:0000313" key="1">
    <source>
        <dbReference type="EMBL" id="RDY06428.1"/>
    </source>
</evidence>
<name>A0A371HUH0_MUCPR</name>
<gene>
    <name evidence="1" type="ORF">CR513_09592</name>
</gene>
<proteinExistence type="predicted"/>
<evidence type="ECO:0000313" key="2">
    <source>
        <dbReference type="Proteomes" id="UP000257109"/>
    </source>
</evidence>